<reference evidence="2 3" key="1">
    <citation type="submission" date="2018-10" db="EMBL/GenBank/DDBJ databases">
        <title>Tessaracoccus antarcticuss sp. nov., isolated from sediment.</title>
        <authorList>
            <person name="Zhou L.Y."/>
            <person name="Du Z.J."/>
        </authorList>
    </citation>
    <scope>NUCLEOTIDE SEQUENCE [LARGE SCALE GENOMIC DNA]</scope>
    <source>
        <strain evidence="2 3">JDX10</strain>
    </source>
</reference>
<dbReference type="Proteomes" id="UP000275256">
    <property type="component" value="Unassembled WGS sequence"/>
</dbReference>
<protein>
    <recommendedName>
        <fullName evidence="1">GyrI-like small molecule binding domain-containing protein</fullName>
    </recommendedName>
</protein>
<dbReference type="PIRSF" id="PIRSF031644">
    <property type="entry name" value="UCP031644"/>
    <property type="match status" value="1"/>
</dbReference>
<gene>
    <name evidence="2" type="ORF">EAX62_04805</name>
</gene>
<dbReference type="InterPro" id="IPR011256">
    <property type="entry name" value="Reg_factor_effector_dom_sf"/>
</dbReference>
<dbReference type="EMBL" id="REFW01000001">
    <property type="protein sequence ID" value="RMB61917.1"/>
    <property type="molecule type" value="Genomic_DNA"/>
</dbReference>
<feature type="domain" description="GyrI-like small molecule binding" evidence="1">
    <location>
        <begin position="22"/>
        <end position="197"/>
    </location>
</feature>
<dbReference type="OrthoDB" id="4772335at2"/>
<dbReference type="AlphaFoldDB" id="A0A3M0GBY0"/>
<evidence type="ECO:0000313" key="2">
    <source>
        <dbReference type="EMBL" id="RMB61917.1"/>
    </source>
</evidence>
<dbReference type="Pfam" id="PF06445">
    <property type="entry name" value="GyrI-like"/>
    <property type="match status" value="1"/>
</dbReference>
<keyword evidence="3" id="KW-1185">Reference proteome</keyword>
<dbReference type="SUPFAM" id="SSF55136">
    <property type="entry name" value="Probable bacterial effector-binding domain"/>
    <property type="match status" value="1"/>
</dbReference>
<dbReference type="RefSeq" id="WP_121900465.1">
    <property type="nucleotide sequence ID" value="NZ_REFW01000001.1"/>
</dbReference>
<proteinExistence type="predicted"/>
<dbReference type="Gene3D" id="3.20.80.10">
    <property type="entry name" value="Regulatory factor, effector binding domain"/>
    <property type="match status" value="1"/>
</dbReference>
<name>A0A3M0GBY0_9ACTN</name>
<organism evidence="2 3">
    <name type="scientific">Tessaracoccus antarcticus</name>
    <dbReference type="NCBI Taxonomy" id="2479848"/>
    <lineage>
        <taxon>Bacteria</taxon>
        <taxon>Bacillati</taxon>
        <taxon>Actinomycetota</taxon>
        <taxon>Actinomycetes</taxon>
        <taxon>Propionibacteriales</taxon>
        <taxon>Propionibacteriaceae</taxon>
        <taxon>Tessaracoccus</taxon>
    </lineage>
</organism>
<evidence type="ECO:0000313" key="3">
    <source>
        <dbReference type="Proteomes" id="UP000275256"/>
    </source>
</evidence>
<sequence length="205" mass="23158">MDTYDIKKDHPSLYAPKPVDWHVVEVPELQFLQVDGHGDPNTSPAYTEAVEALYPLSYGIRALAKRDLGRVHTVGPLEGLWSAEDPHDFAARNKSAWDWTMMISQPDWITSEMVDEATSVTGKKALPGLHRVRFAPYAEGRSVQVLHVGSYDDEAPTLRRLHEEYLPAHGLTFNGRHHEIYLSDPRRIAPDKLRTVLRQPVTDAS</sequence>
<accession>A0A3M0GBY0</accession>
<evidence type="ECO:0000259" key="1">
    <source>
        <dbReference type="Pfam" id="PF06445"/>
    </source>
</evidence>
<dbReference type="InterPro" id="IPR029442">
    <property type="entry name" value="GyrI-like"/>
</dbReference>
<comment type="caution">
    <text evidence="2">The sequence shown here is derived from an EMBL/GenBank/DDBJ whole genome shotgun (WGS) entry which is preliminary data.</text>
</comment>
<dbReference type="InterPro" id="IPR008319">
    <property type="entry name" value="GyrI-like_CCH_Lin2189-like"/>
</dbReference>